<reference evidence="1 2" key="1">
    <citation type="submission" date="2023-04" db="EMBL/GenBank/DDBJ databases">
        <title>Complete genome sequence of Alisedimentitalea scapharcae.</title>
        <authorList>
            <person name="Rong J.-C."/>
            <person name="Yi M.-L."/>
            <person name="Zhao Q."/>
        </authorList>
    </citation>
    <scope>NUCLEOTIDE SEQUENCE [LARGE SCALE GENOMIC DNA]</scope>
    <source>
        <strain evidence="1 2">KCTC 42119</strain>
    </source>
</reference>
<protein>
    <submittedName>
        <fullName evidence="1">Uncharacterized protein</fullName>
    </submittedName>
</protein>
<proteinExistence type="predicted"/>
<evidence type="ECO:0000313" key="2">
    <source>
        <dbReference type="Proteomes" id="UP001623232"/>
    </source>
</evidence>
<dbReference type="Proteomes" id="UP001623232">
    <property type="component" value="Chromosome"/>
</dbReference>
<dbReference type="EMBL" id="CP123584">
    <property type="protein sequence ID" value="WZK90520.1"/>
    <property type="molecule type" value="Genomic_DNA"/>
</dbReference>
<accession>A0ABZ2XWN4</accession>
<name>A0ABZ2XWN4_9RHOB</name>
<organism evidence="1 2">
    <name type="scientific">Aliisedimentitalea scapharcae</name>
    <dbReference type="NCBI Taxonomy" id="1524259"/>
    <lineage>
        <taxon>Bacteria</taxon>
        <taxon>Pseudomonadati</taxon>
        <taxon>Pseudomonadota</taxon>
        <taxon>Alphaproteobacteria</taxon>
        <taxon>Rhodobacterales</taxon>
        <taxon>Roseobacteraceae</taxon>
        <taxon>Aliisedimentitalea</taxon>
    </lineage>
</organism>
<dbReference type="RefSeq" id="WP_406649341.1">
    <property type="nucleotide sequence ID" value="NZ_CP123584.1"/>
</dbReference>
<keyword evidence="2" id="KW-1185">Reference proteome</keyword>
<sequence>MVSLWARELVVHSYAKPDRLWPVVAGFSRRYHMQPVLGAFAG</sequence>
<evidence type="ECO:0000313" key="1">
    <source>
        <dbReference type="EMBL" id="WZK90520.1"/>
    </source>
</evidence>
<gene>
    <name evidence="1" type="ORF">QEZ52_08230</name>
</gene>